<dbReference type="AlphaFoldDB" id="A0A497YBU9"/>
<organism evidence="1 2">
    <name type="scientific">Pedobacter alluvionis</name>
    <dbReference type="NCBI Taxonomy" id="475253"/>
    <lineage>
        <taxon>Bacteria</taxon>
        <taxon>Pseudomonadati</taxon>
        <taxon>Bacteroidota</taxon>
        <taxon>Sphingobacteriia</taxon>
        <taxon>Sphingobacteriales</taxon>
        <taxon>Sphingobacteriaceae</taxon>
        <taxon>Pedobacter</taxon>
    </lineage>
</organism>
<evidence type="ECO:0000313" key="2">
    <source>
        <dbReference type="Proteomes" id="UP000273898"/>
    </source>
</evidence>
<reference evidence="1 2" key="1">
    <citation type="submission" date="2018-10" db="EMBL/GenBank/DDBJ databases">
        <title>Genomic Encyclopedia of Archaeal and Bacterial Type Strains, Phase II (KMG-II): from individual species to whole genera.</title>
        <authorList>
            <person name="Goeker M."/>
        </authorList>
    </citation>
    <scope>NUCLEOTIDE SEQUENCE [LARGE SCALE GENOMIC DNA]</scope>
    <source>
        <strain evidence="1 2">DSM 19624</strain>
    </source>
</reference>
<sequence>MHLGGSGGQVSQRGEGIRLKVFDQAKMGYKFENVGI</sequence>
<proteinExistence type="predicted"/>
<accession>A0A497YBU9</accession>
<comment type="caution">
    <text evidence="1">The sequence shown here is derived from an EMBL/GenBank/DDBJ whole genome shotgun (WGS) entry which is preliminary data.</text>
</comment>
<name>A0A497YBU9_9SPHI</name>
<protein>
    <submittedName>
        <fullName evidence="1">Uncharacterized protein</fullName>
    </submittedName>
</protein>
<dbReference type="EMBL" id="RCCK01000010">
    <property type="protein sequence ID" value="RLJ79957.1"/>
    <property type="molecule type" value="Genomic_DNA"/>
</dbReference>
<dbReference type="Proteomes" id="UP000273898">
    <property type="component" value="Unassembled WGS sequence"/>
</dbReference>
<evidence type="ECO:0000313" key="1">
    <source>
        <dbReference type="EMBL" id="RLJ79957.1"/>
    </source>
</evidence>
<gene>
    <name evidence="1" type="ORF">BCL90_0685</name>
</gene>